<dbReference type="AlphaFoldDB" id="G0S0D1"/>
<evidence type="ECO:0000256" key="4">
    <source>
        <dbReference type="ARBA" id="ARBA00012063"/>
    </source>
</evidence>
<dbReference type="EMBL" id="GL988037">
    <property type="protein sequence ID" value="EGS23292.1"/>
    <property type="molecule type" value="Genomic_DNA"/>
</dbReference>
<dbReference type="Proteomes" id="UP000008066">
    <property type="component" value="Unassembled WGS sequence"/>
</dbReference>
<feature type="binding site" evidence="17">
    <location>
        <position position="447"/>
    </location>
    <ligand>
        <name>Zn(2+)</name>
        <dbReference type="ChEBI" id="CHEBI:29105"/>
        <note>catalytic</note>
    </ligand>
</feature>
<keyword evidence="12 15" id="KW-0482">Metalloprotease</keyword>
<evidence type="ECO:0000256" key="10">
    <source>
        <dbReference type="ARBA" id="ARBA00022801"/>
    </source>
</evidence>
<dbReference type="STRING" id="759272.G0S0D1"/>
<dbReference type="EC" id="3.4.14.4" evidence="4 15"/>
<dbReference type="GO" id="GO:0006508">
    <property type="term" value="P:proteolysis"/>
    <property type="evidence" value="ECO:0007669"/>
    <property type="project" value="UniProtKB-KW"/>
</dbReference>
<dbReference type="Pfam" id="PF03571">
    <property type="entry name" value="Peptidase_M49"/>
    <property type="match status" value="1"/>
</dbReference>
<evidence type="ECO:0000256" key="16">
    <source>
        <dbReference type="PIRSR" id="PIRSR007828-1"/>
    </source>
</evidence>
<dbReference type="Gene3D" id="3.30.540.30">
    <property type="match status" value="3"/>
</dbReference>
<dbReference type="FunFam" id="3.30.540.30:FF:000004">
    <property type="entry name" value="Dipeptidyl peptidase 3"/>
    <property type="match status" value="1"/>
</dbReference>
<dbReference type="GO" id="GO:0004177">
    <property type="term" value="F:aminopeptidase activity"/>
    <property type="evidence" value="ECO:0007669"/>
    <property type="project" value="UniProtKB-KW"/>
</dbReference>
<name>G0S0D1_CHATD</name>
<dbReference type="HOGENOM" id="CLU_011977_1_0_1"/>
<keyword evidence="11 15" id="KW-0862">Zinc</keyword>
<evidence type="ECO:0000256" key="2">
    <source>
        <dbReference type="ARBA" id="ARBA00004496"/>
    </source>
</evidence>
<feature type="active site" evidence="16">
    <location>
        <position position="448"/>
    </location>
</feature>
<dbReference type="KEGG" id="cthr:CTHT_0009590"/>
<dbReference type="PIRSF" id="PIRSF007828">
    <property type="entry name" value="Dipeptidyl-peptidase_III"/>
    <property type="match status" value="1"/>
</dbReference>
<keyword evidence="9 15" id="KW-0479">Metal-binding</keyword>
<evidence type="ECO:0000256" key="6">
    <source>
        <dbReference type="ARBA" id="ARBA00022438"/>
    </source>
</evidence>
<evidence type="ECO:0000256" key="9">
    <source>
        <dbReference type="ARBA" id="ARBA00022723"/>
    </source>
</evidence>
<evidence type="ECO:0000256" key="3">
    <source>
        <dbReference type="ARBA" id="ARBA00010200"/>
    </source>
</evidence>
<keyword evidence="6 15" id="KW-0031">Aminopeptidase</keyword>
<dbReference type="GO" id="GO:0046872">
    <property type="term" value="F:metal ion binding"/>
    <property type="evidence" value="ECO:0007669"/>
    <property type="project" value="UniProtKB-KW"/>
</dbReference>
<dbReference type="FunFam" id="3.30.540.30:FF:000002">
    <property type="entry name" value="Dipeptidyl peptidase 3"/>
    <property type="match status" value="1"/>
</dbReference>
<comment type="catalytic activity">
    <reaction evidence="1 15">
        <text>Release of an N-terminal dipeptide from a peptide comprising four or more residues, with broad specificity. Also acts on dipeptidyl 2-naphthylamides.</text>
        <dbReference type="EC" id="3.4.14.4"/>
    </reaction>
</comment>
<evidence type="ECO:0000256" key="11">
    <source>
        <dbReference type="ARBA" id="ARBA00022833"/>
    </source>
</evidence>
<keyword evidence="19" id="KW-1185">Reference proteome</keyword>
<gene>
    <name evidence="18" type="ORF">CTHT_0009590</name>
</gene>
<dbReference type="InterPro" id="IPR039461">
    <property type="entry name" value="Peptidase_M49"/>
</dbReference>
<keyword evidence="8 15" id="KW-0645">Protease</keyword>
<evidence type="ECO:0000256" key="13">
    <source>
        <dbReference type="ARBA" id="ARBA00031288"/>
    </source>
</evidence>
<evidence type="ECO:0000256" key="12">
    <source>
        <dbReference type="ARBA" id="ARBA00023049"/>
    </source>
</evidence>
<dbReference type="GO" id="GO:0008239">
    <property type="term" value="F:dipeptidyl-peptidase activity"/>
    <property type="evidence" value="ECO:0007669"/>
    <property type="project" value="UniProtKB-UniRule"/>
</dbReference>
<comment type="cofactor">
    <cofactor evidence="15 17">
        <name>Zn(2+)</name>
        <dbReference type="ChEBI" id="CHEBI:29105"/>
    </cofactor>
    <text evidence="15 17">Binds 1 zinc ion per subunit.</text>
</comment>
<evidence type="ECO:0000256" key="15">
    <source>
        <dbReference type="PIRNR" id="PIRNR007828"/>
    </source>
</evidence>
<evidence type="ECO:0000256" key="14">
    <source>
        <dbReference type="ARBA" id="ARBA00032119"/>
    </source>
</evidence>
<dbReference type="FunFam" id="3.30.540.30:FF:000001">
    <property type="entry name" value="Dipeptidyl peptidase 3"/>
    <property type="match status" value="1"/>
</dbReference>
<evidence type="ECO:0000313" key="18">
    <source>
        <dbReference type="EMBL" id="EGS23292.1"/>
    </source>
</evidence>
<dbReference type="PANTHER" id="PTHR23422">
    <property type="entry name" value="DIPEPTIDYL PEPTIDASE III-RELATED"/>
    <property type="match status" value="1"/>
</dbReference>
<reference evidence="18 19" key="1">
    <citation type="journal article" date="2011" name="Cell">
        <title>Insight into structure and assembly of the nuclear pore complex by utilizing the genome of a eukaryotic thermophile.</title>
        <authorList>
            <person name="Amlacher S."/>
            <person name="Sarges P."/>
            <person name="Flemming D."/>
            <person name="van Noort V."/>
            <person name="Kunze R."/>
            <person name="Devos D.P."/>
            <person name="Arumugam M."/>
            <person name="Bork P."/>
            <person name="Hurt E."/>
        </authorList>
    </citation>
    <scope>NUCLEOTIDE SEQUENCE [LARGE SCALE GENOMIC DNA]</scope>
    <source>
        <strain evidence="19">DSM 1495 / CBS 144.50 / IMI 039719</strain>
    </source>
</reference>
<proteinExistence type="inferred from homology"/>
<evidence type="ECO:0000256" key="7">
    <source>
        <dbReference type="ARBA" id="ARBA00022490"/>
    </source>
</evidence>
<dbReference type="RefSeq" id="XP_006691483.1">
    <property type="nucleotide sequence ID" value="XM_006691420.1"/>
</dbReference>
<evidence type="ECO:0000256" key="17">
    <source>
        <dbReference type="PIRSR" id="PIRSR007828-2"/>
    </source>
</evidence>
<evidence type="ECO:0000256" key="8">
    <source>
        <dbReference type="ARBA" id="ARBA00022670"/>
    </source>
</evidence>
<sequence>MNAQELSQYLADAPPSVVRLEIEKHFNALSDKQKRYAHYISKASFAGNRIVLRQVSPESEHIYDFILSLYKASGGDWKALAKKAGVDEEGLTAFLHYAAQFLGNSGNYKSFGDSKFIPRCDESVFSALASTSPEAEKHYKATNGAIFATDKPGLLHLGFTDDGHMTTYYPDSPDITKDEISAVNKWMQDKGLLPENTRLRKTADGVYELLIASAKTAVPENGGDIGKETEFVVSEGVLAGKTIKLVYGDYSKEMEAITSYIRKAADNAENETQKKMHLAYAKSFEEGSLLAFKDSQRHWIRDQGPMVECNIGFIETYRDPAGVRGEWEGFAAVVNLERTRAFGELVQSAPSLIPKLPWSKEFEKDKFLSPDFTSLEVLTFCGSGIPAGINIPNYDDIRQQEGFKNVSLGNVLNAKLPDEKLPFLLESDIELFKKYRDAAFEVQVGLHELTGHGCGKLLQETSPGVYNFDIVNRPVSPLTGQPVTTWYKPGETWGSVFGGLAGAYEECRAELVAMHLSCEFETLKIFGFGDGTVDMDGVAGDVLYVSYIGMARAGLTAVEFWDPKSQKWGQPHCQARFAILKAMLQAEDNFCKLEYKKEDLSDLVIRVDRSKVLTSGRKAIANFLQKLHIYKSTADVEAGSKFFTEMSYVDPEFWGTKVRNVVLANKQPRKVFVQANTYLDEATGRVTIKHYDPTPEGMIQSWAERELEAANGTASRL</sequence>
<keyword evidence="7 15" id="KW-0963">Cytoplasm</keyword>
<dbReference type="GeneID" id="18254997"/>
<keyword evidence="10 15" id="KW-0378">Hydrolase</keyword>
<organism evidence="19">
    <name type="scientific">Chaetomium thermophilum (strain DSM 1495 / CBS 144.50 / IMI 039719)</name>
    <name type="common">Thermochaetoides thermophila</name>
    <dbReference type="NCBI Taxonomy" id="759272"/>
    <lineage>
        <taxon>Eukaryota</taxon>
        <taxon>Fungi</taxon>
        <taxon>Dikarya</taxon>
        <taxon>Ascomycota</taxon>
        <taxon>Pezizomycotina</taxon>
        <taxon>Sordariomycetes</taxon>
        <taxon>Sordariomycetidae</taxon>
        <taxon>Sordariales</taxon>
        <taxon>Chaetomiaceae</taxon>
        <taxon>Thermochaetoides</taxon>
    </lineage>
</organism>
<comment type="subcellular location">
    <subcellularLocation>
        <location evidence="2">Cytoplasm</location>
    </subcellularLocation>
</comment>
<evidence type="ECO:0000256" key="1">
    <source>
        <dbReference type="ARBA" id="ARBA00001336"/>
    </source>
</evidence>
<feature type="binding site" evidence="17">
    <location>
        <position position="506"/>
    </location>
    <ligand>
        <name>Zn(2+)</name>
        <dbReference type="ChEBI" id="CHEBI:29105"/>
        <note>catalytic</note>
    </ligand>
</feature>
<evidence type="ECO:0000256" key="5">
    <source>
        <dbReference type="ARBA" id="ARBA00014713"/>
    </source>
</evidence>
<dbReference type="GO" id="GO:0008235">
    <property type="term" value="F:metalloexopeptidase activity"/>
    <property type="evidence" value="ECO:0007669"/>
    <property type="project" value="InterPro"/>
</dbReference>
<evidence type="ECO:0000313" key="19">
    <source>
        <dbReference type="Proteomes" id="UP000008066"/>
    </source>
</evidence>
<accession>G0S0D1</accession>
<dbReference type="GO" id="GO:0005737">
    <property type="term" value="C:cytoplasm"/>
    <property type="evidence" value="ECO:0007669"/>
    <property type="project" value="UniProtKB-SubCell"/>
</dbReference>
<comment type="similarity">
    <text evidence="3 15">Belongs to the peptidase M49 family.</text>
</comment>
<protein>
    <recommendedName>
        <fullName evidence="5 15">Dipeptidyl peptidase 3</fullName>
        <ecNumber evidence="4 15">3.4.14.4</ecNumber>
    </recommendedName>
    <alternativeName>
        <fullName evidence="13 15">Dipeptidyl aminopeptidase III</fullName>
    </alternativeName>
    <alternativeName>
        <fullName evidence="14 15">Dipeptidyl peptidase III</fullName>
    </alternativeName>
</protein>
<dbReference type="OMA" id="QRYWIRD"/>
<dbReference type="PANTHER" id="PTHR23422:SF11">
    <property type="entry name" value="DIPEPTIDYL PEPTIDASE 3"/>
    <property type="match status" value="1"/>
</dbReference>
<dbReference type="InterPro" id="IPR005317">
    <property type="entry name" value="Dipeptidyl-peptase3"/>
</dbReference>
<dbReference type="eggNOG" id="KOG3675">
    <property type="taxonomic scope" value="Eukaryota"/>
</dbReference>
<dbReference type="OrthoDB" id="4694525at2759"/>
<feature type="binding site" evidence="17">
    <location>
        <position position="452"/>
    </location>
    <ligand>
        <name>Zn(2+)</name>
        <dbReference type="ChEBI" id="CHEBI:29105"/>
        <note>catalytic</note>
    </ligand>
</feature>